<dbReference type="Proteomes" id="UP000256328">
    <property type="component" value="Unassembled WGS sequence"/>
</dbReference>
<dbReference type="AlphaFoldDB" id="A0A3D8RP22"/>
<organism evidence="1 2">
    <name type="scientific">Coleophoma crateriformis</name>
    <dbReference type="NCBI Taxonomy" id="565419"/>
    <lineage>
        <taxon>Eukaryota</taxon>
        <taxon>Fungi</taxon>
        <taxon>Dikarya</taxon>
        <taxon>Ascomycota</taxon>
        <taxon>Pezizomycotina</taxon>
        <taxon>Leotiomycetes</taxon>
        <taxon>Helotiales</taxon>
        <taxon>Dermateaceae</taxon>
        <taxon>Coleophoma</taxon>
    </lineage>
</organism>
<name>A0A3D8RP22_9HELO</name>
<evidence type="ECO:0000313" key="2">
    <source>
        <dbReference type="Proteomes" id="UP000256328"/>
    </source>
</evidence>
<dbReference type="EMBL" id="PDLN01000009">
    <property type="protein sequence ID" value="RDW75799.1"/>
    <property type="molecule type" value="Genomic_DNA"/>
</dbReference>
<keyword evidence="2" id="KW-1185">Reference proteome</keyword>
<sequence length="186" mass="20213">MATKGNANVWDVRKFTEVYRNNAAKAIPPPNMDATETMLETESIDIPLMPCPEVQPPAIRAPNTMANPPTNALKSDTWAIVATRVGDIIDNSIALPATMPAAKGSELVEMAAGLINFVPVSDRVVCSTICARSPYAPETPTRLPVNRRDEACAAPMRRPPIQEGSRSFRDVSNIMTVEITERHNSS</sequence>
<protein>
    <submittedName>
        <fullName evidence="1">Uncharacterized protein</fullName>
    </submittedName>
</protein>
<accession>A0A3D8RP22</accession>
<comment type="caution">
    <text evidence="1">The sequence shown here is derived from an EMBL/GenBank/DDBJ whole genome shotgun (WGS) entry which is preliminary data.</text>
</comment>
<reference evidence="1 2" key="1">
    <citation type="journal article" date="2018" name="IMA Fungus">
        <title>IMA Genome-F 9: Draft genome sequence of Annulohypoxylon stygium, Aspergillus mulundensis, Berkeleyomyces basicola (syn. Thielaviopsis basicola), Ceratocystis smalleyi, two Cercospora beticola strains, Coleophoma cylindrospora, Fusarium fracticaudum, Phialophora cf. hyalina, and Morchella septimelata.</title>
        <authorList>
            <person name="Wingfield B.D."/>
            <person name="Bills G.F."/>
            <person name="Dong Y."/>
            <person name="Huang W."/>
            <person name="Nel W.J."/>
            <person name="Swalarsk-Parry B.S."/>
            <person name="Vaghefi N."/>
            <person name="Wilken P.M."/>
            <person name="An Z."/>
            <person name="de Beer Z.W."/>
            <person name="De Vos L."/>
            <person name="Chen L."/>
            <person name="Duong T.A."/>
            <person name="Gao Y."/>
            <person name="Hammerbacher A."/>
            <person name="Kikkert J.R."/>
            <person name="Li Y."/>
            <person name="Li H."/>
            <person name="Li K."/>
            <person name="Li Q."/>
            <person name="Liu X."/>
            <person name="Ma X."/>
            <person name="Naidoo K."/>
            <person name="Pethybridge S.J."/>
            <person name="Sun J."/>
            <person name="Steenkamp E.T."/>
            <person name="van der Nest M.A."/>
            <person name="van Wyk S."/>
            <person name="Wingfield M.J."/>
            <person name="Xiong C."/>
            <person name="Yue Q."/>
            <person name="Zhang X."/>
        </authorList>
    </citation>
    <scope>NUCLEOTIDE SEQUENCE [LARGE SCALE GENOMIC DNA]</scope>
    <source>
        <strain evidence="1 2">BP5796</strain>
    </source>
</reference>
<evidence type="ECO:0000313" key="1">
    <source>
        <dbReference type="EMBL" id="RDW75799.1"/>
    </source>
</evidence>
<proteinExistence type="predicted"/>
<gene>
    <name evidence="1" type="ORF">BP5796_06620</name>
</gene>